<comment type="caution">
    <text evidence="1">The sequence shown here is derived from an EMBL/GenBank/DDBJ whole genome shotgun (WGS) entry which is preliminary data.</text>
</comment>
<evidence type="ECO:0008006" key="3">
    <source>
        <dbReference type="Google" id="ProtNLM"/>
    </source>
</evidence>
<accession>A0A3N9P9D2</accession>
<dbReference type="EMBL" id="RQPI01000003">
    <property type="protein sequence ID" value="RQW12429.1"/>
    <property type="molecule type" value="Genomic_DNA"/>
</dbReference>
<dbReference type="SUPFAM" id="SSF53448">
    <property type="entry name" value="Nucleotide-diphospho-sugar transferases"/>
    <property type="match status" value="1"/>
</dbReference>
<dbReference type="RefSeq" id="WP_124695158.1">
    <property type="nucleotide sequence ID" value="NZ_JBHUFE010000004.1"/>
</dbReference>
<gene>
    <name evidence="1" type="ORF">EH198_08805</name>
</gene>
<protein>
    <recommendedName>
        <fullName evidence="3">Glycosyltransferase family 2 protein</fullName>
    </recommendedName>
</protein>
<dbReference type="AlphaFoldDB" id="A0A3N9P9D2"/>
<organism evidence="1 2">
    <name type="scientific">Paenibacillus rhizophilus</name>
    <dbReference type="NCBI Taxonomy" id="1850366"/>
    <lineage>
        <taxon>Bacteria</taxon>
        <taxon>Bacillati</taxon>
        <taxon>Bacillota</taxon>
        <taxon>Bacilli</taxon>
        <taxon>Bacillales</taxon>
        <taxon>Paenibacillaceae</taxon>
        <taxon>Paenibacillus</taxon>
    </lineage>
</organism>
<keyword evidence="2" id="KW-1185">Reference proteome</keyword>
<reference evidence="1 2" key="1">
    <citation type="submission" date="2018-11" db="EMBL/GenBank/DDBJ databases">
        <title>Genome sequence of strain 7197.</title>
        <authorList>
            <person name="Gao J."/>
            <person name="Sun J."/>
        </authorList>
    </citation>
    <scope>NUCLEOTIDE SEQUENCE [LARGE SCALE GENOMIC DNA]</scope>
    <source>
        <strain evidence="1 2">7197</strain>
    </source>
</reference>
<evidence type="ECO:0000313" key="1">
    <source>
        <dbReference type="EMBL" id="RQW12429.1"/>
    </source>
</evidence>
<evidence type="ECO:0000313" key="2">
    <source>
        <dbReference type="Proteomes" id="UP000282529"/>
    </source>
</evidence>
<proteinExistence type="predicted"/>
<sequence length="270" mass="31920">MTQVDIVFIVLTYRNSKDMVDFIESVQLKVSNSYKIIVVNSYFDEDSMREIENVAKNYYCDFINVPNQGYGAGNNVGIEYANNNYNYKFLAICNPDTEIIRFDYKSIQEYANYIIAPEIRTLDHKQQNPFRLINNKLLEYLKYIAFKKKKYKLLYIDIAINKILKVFFLQVNKFSKRKVYNIYSCHGSFLILGRNTIKRLGPLYNEKMFLFAEEDHLAQLARSKKVSIIMNSHVSILHKEDGSMNFLEGAIIDRVAESYIEYYQTWYKMK</sequence>
<dbReference type="InterPro" id="IPR029044">
    <property type="entry name" value="Nucleotide-diphossugar_trans"/>
</dbReference>
<dbReference type="Proteomes" id="UP000282529">
    <property type="component" value="Unassembled WGS sequence"/>
</dbReference>
<name>A0A3N9P9D2_9BACL</name>
<dbReference type="Gene3D" id="3.90.550.10">
    <property type="entry name" value="Spore Coat Polysaccharide Biosynthesis Protein SpsA, Chain A"/>
    <property type="match status" value="1"/>
</dbReference>
<dbReference type="OrthoDB" id="9813495at2"/>